<dbReference type="EMBL" id="LWAJ01000144">
    <property type="protein sequence ID" value="KZL49665.1"/>
    <property type="molecule type" value="Genomic_DNA"/>
</dbReference>
<dbReference type="NCBIfam" id="NF007640">
    <property type="entry name" value="PRK10307.1"/>
    <property type="match status" value="1"/>
</dbReference>
<dbReference type="Pfam" id="PF00534">
    <property type="entry name" value="Glycos_transf_1"/>
    <property type="match status" value="1"/>
</dbReference>
<accession>A0A161VRD2</accession>
<dbReference type="Pfam" id="PF13579">
    <property type="entry name" value="Glyco_trans_4_4"/>
    <property type="match status" value="1"/>
</dbReference>
<evidence type="ECO:0000259" key="1">
    <source>
        <dbReference type="Pfam" id="PF00534"/>
    </source>
</evidence>
<dbReference type="InterPro" id="IPR050194">
    <property type="entry name" value="Glycosyltransferase_grp1"/>
</dbReference>
<proteinExistence type="predicted"/>
<dbReference type="InterPro" id="IPR001296">
    <property type="entry name" value="Glyco_trans_1"/>
</dbReference>
<dbReference type="Proteomes" id="UP000076555">
    <property type="component" value="Unassembled WGS sequence"/>
</dbReference>
<protein>
    <submittedName>
        <fullName evidence="3">Glycosyltransferase WbuB</fullName>
    </submittedName>
</protein>
<evidence type="ECO:0000313" key="4">
    <source>
        <dbReference type="Proteomes" id="UP000076555"/>
    </source>
</evidence>
<feature type="domain" description="Glycosyltransferase subfamily 4-like N-terminal" evidence="2">
    <location>
        <begin position="16"/>
        <end position="200"/>
    </location>
</feature>
<dbReference type="SUPFAM" id="SSF53756">
    <property type="entry name" value="UDP-Glycosyltransferase/glycogen phosphorylase"/>
    <property type="match status" value="1"/>
</dbReference>
<reference evidence="3 4" key="1">
    <citation type="submission" date="2016-04" db="EMBL/GenBank/DDBJ databases">
        <title>Draft Genome Assembly of the Bloom-forming Cyanobacterium Nodularia spumigena Strain CENA596 in Shrimp Production Ponds.</title>
        <authorList>
            <person name="Popin R.V."/>
            <person name="Rigonato J."/>
            <person name="Abreu V.A."/>
            <person name="Andreote A.P."/>
            <person name="Silveira S.B."/>
            <person name="Odebrecht C."/>
            <person name="Fiore M.F."/>
        </authorList>
    </citation>
    <scope>NUCLEOTIDE SEQUENCE [LARGE SCALE GENOMIC DNA]</scope>
    <source>
        <strain evidence="3 4">CENA596</strain>
    </source>
</reference>
<evidence type="ECO:0000259" key="2">
    <source>
        <dbReference type="Pfam" id="PF13579"/>
    </source>
</evidence>
<keyword evidence="3" id="KW-0808">Transferase</keyword>
<evidence type="ECO:0000313" key="3">
    <source>
        <dbReference type="EMBL" id="KZL49665.1"/>
    </source>
</evidence>
<name>A0A161VRD2_NODSP</name>
<dbReference type="AlphaFoldDB" id="A0A161VRD2"/>
<dbReference type="GO" id="GO:0016758">
    <property type="term" value="F:hexosyltransferase activity"/>
    <property type="evidence" value="ECO:0007669"/>
    <property type="project" value="TreeGrafter"/>
</dbReference>
<sequence>MYILIYSYNYYPEPIGIAPLMTELAEGLVEQGHKVRVITGMPNYPQRQIYDGYQGKWYLTEQKNGVTIQRSYLRIKSKPNLLDRLLLELSFVFTSLPQALKGPQPDVILLTVPPLLVSLPAALLGWLYNCPIVLNVQDILPEAAIRIGLLKNKWMIRVLTFLEKFAYRNAHTISVISEGFRENLVNKGVPTKKIVCIPNWVNINFIRPLAKKTSHWRTEHQLDGKFVVLYSGNIALTQGLETVVETAVRLRHIQEIVFVIVGESKALQRLQKHCLTCGADNVLLLPLQPREKLPQMLAAANVGLIVQKRNVISFNMPSKIPLLLASGRPIVGSVPKTGTAAQAIQLSGGGIVVDPESPDALADAVQKLYENPTLAAQLGEKGRNFAVENYSFEQALQCYEELFYHVTSQRESTLKVLPKLNSKKSLLGN</sequence>
<feature type="domain" description="Glycosyl transferase family 1" evidence="1">
    <location>
        <begin position="217"/>
        <end position="384"/>
    </location>
</feature>
<gene>
    <name evidence="3" type="ORF">A2T98_11535</name>
</gene>
<organism evidence="3 4">
    <name type="scientific">Nodularia spumigena CENA596</name>
    <dbReference type="NCBI Taxonomy" id="1819295"/>
    <lineage>
        <taxon>Bacteria</taxon>
        <taxon>Bacillati</taxon>
        <taxon>Cyanobacteriota</taxon>
        <taxon>Cyanophyceae</taxon>
        <taxon>Nostocales</taxon>
        <taxon>Nodulariaceae</taxon>
        <taxon>Nodularia</taxon>
    </lineage>
</organism>
<dbReference type="PANTHER" id="PTHR45947:SF3">
    <property type="entry name" value="SULFOQUINOVOSYL TRANSFERASE SQD2"/>
    <property type="match status" value="1"/>
</dbReference>
<dbReference type="InterPro" id="IPR028098">
    <property type="entry name" value="Glyco_trans_4-like_N"/>
</dbReference>
<dbReference type="Gene3D" id="3.40.50.2000">
    <property type="entry name" value="Glycogen Phosphorylase B"/>
    <property type="match status" value="2"/>
</dbReference>
<dbReference type="PANTHER" id="PTHR45947">
    <property type="entry name" value="SULFOQUINOVOSYL TRANSFERASE SQD2"/>
    <property type="match status" value="1"/>
</dbReference>
<dbReference type="RefSeq" id="WP_063872895.1">
    <property type="nucleotide sequence ID" value="NZ_CAWMRI010000144.1"/>
</dbReference>
<comment type="caution">
    <text evidence="3">The sequence shown here is derived from an EMBL/GenBank/DDBJ whole genome shotgun (WGS) entry which is preliminary data.</text>
</comment>
<dbReference type="OrthoDB" id="9811902at2"/>
<dbReference type="CDD" id="cd03794">
    <property type="entry name" value="GT4_WbuB-like"/>
    <property type="match status" value="1"/>
</dbReference>